<protein>
    <submittedName>
        <fullName evidence="2">Uncharacterized protein</fullName>
    </submittedName>
</protein>
<name>A0A6G1DHU4_9ORYZ</name>
<keyword evidence="3" id="KW-1185">Reference proteome</keyword>
<gene>
    <name evidence="2" type="ORF">E2562_012805</name>
</gene>
<evidence type="ECO:0000256" key="1">
    <source>
        <dbReference type="SAM" id="MobiDB-lite"/>
    </source>
</evidence>
<dbReference type="Proteomes" id="UP000479710">
    <property type="component" value="Unassembled WGS sequence"/>
</dbReference>
<feature type="region of interest" description="Disordered" evidence="1">
    <location>
        <begin position="1"/>
        <end position="27"/>
    </location>
</feature>
<sequence length="167" mass="19393">MAMVPPGRARGRRRRRPGDEPGAEGDVAPGTCPLCVLAVEDYTTKARWVLDDYADHRRSWQLKKIIGQLGMKHRWRHHLWREFSMDTQVEVVQGVEEGDEVFVHDHRRVDAYNFRRGRWRGPNDVSRSVVGKVHVLLLRHEVIFRSALHVLSRSRSLHAWGQCCCPL</sequence>
<proteinExistence type="predicted"/>
<evidence type="ECO:0000313" key="2">
    <source>
        <dbReference type="EMBL" id="KAF0911996.1"/>
    </source>
</evidence>
<accession>A0A6G1DHU4</accession>
<dbReference type="EMBL" id="SPHZ02000006">
    <property type="protein sequence ID" value="KAF0911996.1"/>
    <property type="molecule type" value="Genomic_DNA"/>
</dbReference>
<dbReference type="AlphaFoldDB" id="A0A6G1DHU4"/>
<organism evidence="2 3">
    <name type="scientific">Oryza meyeriana var. granulata</name>
    <dbReference type="NCBI Taxonomy" id="110450"/>
    <lineage>
        <taxon>Eukaryota</taxon>
        <taxon>Viridiplantae</taxon>
        <taxon>Streptophyta</taxon>
        <taxon>Embryophyta</taxon>
        <taxon>Tracheophyta</taxon>
        <taxon>Spermatophyta</taxon>
        <taxon>Magnoliopsida</taxon>
        <taxon>Liliopsida</taxon>
        <taxon>Poales</taxon>
        <taxon>Poaceae</taxon>
        <taxon>BOP clade</taxon>
        <taxon>Oryzoideae</taxon>
        <taxon>Oryzeae</taxon>
        <taxon>Oryzinae</taxon>
        <taxon>Oryza</taxon>
        <taxon>Oryza meyeriana</taxon>
    </lineage>
</organism>
<reference evidence="2 3" key="1">
    <citation type="submission" date="2019-11" db="EMBL/GenBank/DDBJ databases">
        <title>Whole genome sequence of Oryza granulata.</title>
        <authorList>
            <person name="Li W."/>
        </authorList>
    </citation>
    <scope>NUCLEOTIDE SEQUENCE [LARGE SCALE GENOMIC DNA]</scope>
    <source>
        <strain evidence="3">cv. Menghai</strain>
        <tissue evidence="2">Leaf</tissue>
    </source>
</reference>
<comment type="caution">
    <text evidence="2">The sequence shown here is derived from an EMBL/GenBank/DDBJ whole genome shotgun (WGS) entry which is preliminary data.</text>
</comment>
<evidence type="ECO:0000313" key="3">
    <source>
        <dbReference type="Proteomes" id="UP000479710"/>
    </source>
</evidence>